<accession>A0A1I0ND27</accession>
<evidence type="ECO:0000256" key="1">
    <source>
        <dbReference type="SAM" id="Phobius"/>
    </source>
</evidence>
<evidence type="ECO:0000313" key="3">
    <source>
        <dbReference type="Proteomes" id="UP000199310"/>
    </source>
</evidence>
<sequence>MNKTFKEVLLYTLIPLGIFLLICLTGDEGILGAGILLLLLVAVYFILGLVLLVANNAHLGKVLLLSSGIILLVGLSTCGMMMNGMNFH</sequence>
<dbReference type="EMBL" id="FOJG01000001">
    <property type="protein sequence ID" value="SEV99307.1"/>
    <property type="molecule type" value="Genomic_DNA"/>
</dbReference>
<keyword evidence="1" id="KW-0472">Membrane</keyword>
<keyword evidence="1" id="KW-1133">Transmembrane helix</keyword>
<feature type="transmembrane region" description="Helical" evidence="1">
    <location>
        <begin position="62"/>
        <end position="82"/>
    </location>
</feature>
<dbReference type="Proteomes" id="UP000199310">
    <property type="component" value="Unassembled WGS sequence"/>
</dbReference>
<dbReference type="AlphaFoldDB" id="A0A1I0ND27"/>
<dbReference type="STRING" id="29529.SAMN04488122_0109"/>
<gene>
    <name evidence="2" type="ORF">SAMN04488122_0109</name>
</gene>
<protein>
    <submittedName>
        <fullName evidence="2">Uncharacterized protein</fullName>
    </submittedName>
</protein>
<proteinExistence type="predicted"/>
<organism evidence="2 3">
    <name type="scientific">Chitinophaga arvensicola</name>
    <dbReference type="NCBI Taxonomy" id="29529"/>
    <lineage>
        <taxon>Bacteria</taxon>
        <taxon>Pseudomonadati</taxon>
        <taxon>Bacteroidota</taxon>
        <taxon>Chitinophagia</taxon>
        <taxon>Chitinophagales</taxon>
        <taxon>Chitinophagaceae</taxon>
        <taxon>Chitinophaga</taxon>
    </lineage>
</organism>
<keyword evidence="3" id="KW-1185">Reference proteome</keyword>
<evidence type="ECO:0000313" key="2">
    <source>
        <dbReference type="EMBL" id="SEV99307.1"/>
    </source>
</evidence>
<feature type="transmembrane region" description="Helical" evidence="1">
    <location>
        <begin position="7"/>
        <end position="24"/>
    </location>
</feature>
<feature type="transmembrane region" description="Helical" evidence="1">
    <location>
        <begin position="30"/>
        <end position="55"/>
    </location>
</feature>
<dbReference type="RefSeq" id="WP_089889112.1">
    <property type="nucleotide sequence ID" value="NZ_FOJG01000001.1"/>
</dbReference>
<reference evidence="3" key="1">
    <citation type="submission" date="2016-10" db="EMBL/GenBank/DDBJ databases">
        <authorList>
            <person name="Varghese N."/>
            <person name="Submissions S."/>
        </authorList>
    </citation>
    <scope>NUCLEOTIDE SEQUENCE [LARGE SCALE GENOMIC DNA]</scope>
    <source>
        <strain evidence="3">DSM 3695</strain>
    </source>
</reference>
<keyword evidence="1" id="KW-0812">Transmembrane</keyword>
<name>A0A1I0ND27_9BACT</name>